<feature type="region of interest" description="Disordered" evidence="1">
    <location>
        <begin position="409"/>
        <end position="438"/>
    </location>
</feature>
<proteinExistence type="predicted"/>
<feature type="region of interest" description="Disordered" evidence="1">
    <location>
        <begin position="278"/>
        <end position="307"/>
    </location>
</feature>
<protein>
    <recommendedName>
        <fullName evidence="3">Protein kinase domain-containing protein</fullName>
    </recommendedName>
</protein>
<dbReference type="InterPro" id="IPR001245">
    <property type="entry name" value="Ser-Thr/Tyr_kinase_cat_dom"/>
</dbReference>
<dbReference type="EMBL" id="JARBJD010000004">
    <property type="protein sequence ID" value="KAK2964031.1"/>
    <property type="molecule type" value="Genomic_DNA"/>
</dbReference>
<evidence type="ECO:0000313" key="5">
    <source>
        <dbReference type="Proteomes" id="UP001281761"/>
    </source>
</evidence>
<feature type="compositionally biased region" description="Basic and acidic residues" evidence="1">
    <location>
        <begin position="419"/>
        <end position="438"/>
    </location>
</feature>
<keyword evidence="2" id="KW-0472">Membrane</keyword>
<comment type="caution">
    <text evidence="4">The sequence shown here is derived from an EMBL/GenBank/DDBJ whole genome shotgun (WGS) entry which is preliminary data.</text>
</comment>
<dbReference type="InterPro" id="IPR011009">
    <property type="entry name" value="Kinase-like_dom_sf"/>
</dbReference>
<feature type="compositionally biased region" description="Low complexity" evidence="1">
    <location>
        <begin position="283"/>
        <end position="292"/>
    </location>
</feature>
<dbReference type="InterPro" id="IPR000719">
    <property type="entry name" value="Prot_kinase_dom"/>
</dbReference>
<keyword evidence="5" id="KW-1185">Reference proteome</keyword>
<feature type="transmembrane region" description="Helical" evidence="2">
    <location>
        <begin position="215"/>
        <end position="238"/>
    </location>
</feature>
<dbReference type="Proteomes" id="UP001281761">
    <property type="component" value="Unassembled WGS sequence"/>
</dbReference>
<dbReference type="PROSITE" id="PS50011">
    <property type="entry name" value="PROTEIN_KINASE_DOM"/>
    <property type="match status" value="1"/>
</dbReference>
<organism evidence="4 5">
    <name type="scientific">Blattamonas nauphoetae</name>
    <dbReference type="NCBI Taxonomy" id="2049346"/>
    <lineage>
        <taxon>Eukaryota</taxon>
        <taxon>Metamonada</taxon>
        <taxon>Preaxostyla</taxon>
        <taxon>Oxymonadida</taxon>
        <taxon>Blattamonas</taxon>
    </lineage>
</organism>
<keyword evidence="2" id="KW-1133">Transmembrane helix</keyword>
<reference evidence="4 5" key="1">
    <citation type="journal article" date="2022" name="bioRxiv">
        <title>Genomics of Preaxostyla Flagellates Illuminates Evolutionary Transitions and the Path Towards Mitochondrial Loss.</title>
        <authorList>
            <person name="Novak L.V.F."/>
            <person name="Treitli S.C."/>
            <person name="Pyrih J."/>
            <person name="Halakuc P."/>
            <person name="Pipaliya S.V."/>
            <person name="Vacek V."/>
            <person name="Brzon O."/>
            <person name="Soukal P."/>
            <person name="Eme L."/>
            <person name="Dacks J.B."/>
            <person name="Karnkowska A."/>
            <person name="Elias M."/>
            <person name="Hampl V."/>
        </authorList>
    </citation>
    <scope>NUCLEOTIDE SEQUENCE [LARGE SCALE GENOMIC DNA]</scope>
    <source>
        <strain evidence="4">NAU3</strain>
        <tissue evidence="4">Gut</tissue>
    </source>
</reference>
<evidence type="ECO:0000313" key="4">
    <source>
        <dbReference type="EMBL" id="KAK2964031.1"/>
    </source>
</evidence>
<accession>A0ABQ9YJU2</accession>
<dbReference type="SUPFAM" id="SSF56112">
    <property type="entry name" value="Protein kinase-like (PK-like)"/>
    <property type="match status" value="1"/>
</dbReference>
<dbReference type="PANTHER" id="PTHR48007">
    <property type="entry name" value="LEUCINE-RICH REPEAT RECEPTOR-LIKE PROTEIN KINASE PXC1"/>
    <property type="match status" value="1"/>
</dbReference>
<dbReference type="InterPro" id="IPR046959">
    <property type="entry name" value="PRK1-6/SRF4-like"/>
</dbReference>
<evidence type="ECO:0000256" key="1">
    <source>
        <dbReference type="SAM" id="MobiDB-lite"/>
    </source>
</evidence>
<sequence length="540" mass="59700">MNITFNAFTRISSGVINMKGGNLTLTSSSFSDNSPPDQSFASSRRNIHCSGQGEVDLRILPTVGDGSKEYPSAWMSIEECVLSGKDAPIDSPLFVPTLSKSSRSSLDKKAGQFNVTIEGSTLIPCGLFLEVFEVSKEKEEGKSNNFELTQSSCTSFSETLIAIKLPLSKLVSLNTNLEWRGRLMFGNDQVTADTFLVQATSKERLAQSVKENMKWWLPLVLVLAASAILIIFIIIVCCRRRNTKKEVGKKAKEEMVDTPEDLDIAKEEEYGNMASTIIDPTARHSSSAHTTTDQSDPTHKIPPPRSNVVIPGQITVLKVETDLFGREEIKESHVNAKDSLYNRLHGTGKNTPLDRKKMRRDLVASLKQIYRLRPTALVFTKLNPFWVFVDSHDNLSVRLSDVCETELQGGTDQVGNSENVKKVGDDGKRWEPPEQAEGKAEVDASKVTVFRLGLLLWEVTTGEIPFGETDGVNAQRQVGIGVLPRMDEVWTTELVSLISDCLSLDPLNRPSLKDVETRLSSIDCPTLVKEHDAVLNLTDS</sequence>
<name>A0ABQ9YJU2_9EUKA</name>
<dbReference type="Pfam" id="PF07714">
    <property type="entry name" value="PK_Tyr_Ser-Thr"/>
    <property type="match status" value="1"/>
</dbReference>
<dbReference type="PANTHER" id="PTHR48007:SF4">
    <property type="entry name" value="LEUCINE-RICH REPEAT RECEPTOR-LIKE PROTEIN KINASE PXC1"/>
    <property type="match status" value="1"/>
</dbReference>
<keyword evidence="2" id="KW-0812">Transmembrane</keyword>
<feature type="compositionally biased region" description="Polar residues" evidence="1">
    <location>
        <begin position="409"/>
        <end position="418"/>
    </location>
</feature>
<evidence type="ECO:0000259" key="3">
    <source>
        <dbReference type="PROSITE" id="PS50011"/>
    </source>
</evidence>
<feature type="domain" description="Protein kinase" evidence="3">
    <location>
        <begin position="117"/>
        <end position="527"/>
    </location>
</feature>
<dbReference type="Gene3D" id="1.10.510.10">
    <property type="entry name" value="Transferase(Phosphotransferase) domain 1"/>
    <property type="match status" value="1"/>
</dbReference>
<gene>
    <name evidence="4" type="ORF">BLNAU_1112</name>
</gene>
<evidence type="ECO:0000256" key="2">
    <source>
        <dbReference type="SAM" id="Phobius"/>
    </source>
</evidence>